<name>A0ACD3SPN2_9BURK</name>
<sequence>MTAILTPLTVAGNAYQAQSLVPPQPANSADKAAFDAAMAADQPAVEVHAARSTPDYKTASLSSMPPEIREQFKKTLHRYIVDLAIDYATNPIYQYGNEDNDWA</sequence>
<organism evidence="1 2">
    <name type="scientific">Imbroritus primus</name>
    <dbReference type="NCBI Taxonomy" id="3058603"/>
    <lineage>
        <taxon>Bacteria</taxon>
        <taxon>Pseudomonadati</taxon>
        <taxon>Pseudomonadota</taxon>
        <taxon>Betaproteobacteria</taxon>
        <taxon>Burkholderiales</taxon>
        <taxon>Burkholderiaceae</taxon>
        <taxon>Imbroritus</taxon>
    </lineage>
</organism>
<keyword evidence="2" id="KW-1185">Reference proteome</keyword>
<proteinExistence type="predicted"/>
<protein>
    <submittedName>
        <fullName evidence="1">Uncharacterized protein</fullName>
    </submittedName>
</protein>
<comment type="caution">
    <text evidence="1">The sequence shown here is derived from an EMBL/GenBank/DDBJ whole genome shotgun (WGS) entry which is preliminary data.</text>
</comment>
<dbReference type="EMBL" id="AKCV02000015">
    <property type="protein sequence ID" value="TMS58214.1"/>
    <property type="molecule type" value="Genomic_DNA"/>
</dbReference>
<gene>
    <name evidence="1" type="ORF">MW7_005525</name>
</gene>
<evidence type="ECO:0000313" key="2">
    <source>
        <dbReference type="Proteomes" id="UP000004277"/>
    </source>
</evidence>
<dbReference type="Proteomes" id="UP000004277">
    <property type="component" value="Unassembled WGS sequence"/>
</dbReference>
<reference evidence="1" key="1">
    <citation type="submission" date="2019-05" db="EMBL/GenBank/DDBJ databases">
        <title>Revised genome assembly of Burkholderiaceae (previously Ralstonia) sp. PBA.</title>
        <authorList>
            <person name="Gan H.M."/>
        </authorList>
    </citation>
    <scope>NUCLEOTIDE SEQUENCE</scope>
    <source>
        <strain evidence="1">PBA</strain>
    </source>
</reference>
<evidence type="ECO:0000313" key="1">
    <source>
        <dbReference type="EMBL" id="TMS58214.1"/>
    </source>
</evidence>
<accession>A0ACD3SPN2</accession>